<evidence type="ECO:0000313" key="12">
    <source>
        <dbReference type="Proteomes" id="UP001165143"/>
    </source>
</evidence>
<keyword evidence="7 9" id="KW-1133">Transmembrane helix</keyword>
<feature type="transmembrane region" description="Helical" evidence="9">
    <location>
        <begin position="12"/>
        <end position="41"/>
    </location>
</feature>
<dbReference type="Pfam" id="PF00528">
    <property type="entry name" value="BPD_transp_1"/>
    <property type="match status" value="1"/>
</dbReference>
<evidence type="ECO:0000256" key="9">
    <source>
        <dbReference type="RuleBase" id="RU363032"/>
    </source>
</evidence>
<dbReference type="SUPFAM" id="SSF161098">
    <property type="entry name" value="MetI-like"/>
    <property type="match status" value="1"/>
</dbReference>
<evidence type="ECO:0000256" key="4">
    <source>
        <dbReference type="ARBA" id="ARBA00022475"/>
    </source>
</evidence>
<dbReference type="InterPro" id="IPR035906">
    <property type="entry name" value="MetI-like_sf"/>
</dbReference>
<dbReference type="InterPro" id="IPR000515">
    <property type="entry name" value="MetI-like"/>
</dbReference>
<accession>A0A9W6PJE8</accession>
<dbReference type="EMBL" id="BSRX01000022">
    <property type="protein sequence ID" value="GLW55937.1"/>
    <property type="molecule type" value="Genomic_DNA"/>
</dbReference>
<dbReference type="PROSITE" id="PS50928">
    <property type="entry name" value="ABC_TM1"/>
    <property type="match status" value="1"/>
</dbReference>
<evidence type="ECO:0000256" key="6">
    <source>
        <dbReference type="ARBA" id="ARBA00022970"/>
    </source>
</evidence>
<evidence type="ECO:0000256" key="3">
    <source>
        <dbReference type="ARBA" id="ARBA00022448"/>
    </source>
</evidence>
<dbReference type="PANTHER" id="PTHR30614:SF37">
    <property type="entry name" value="AMINO-ACID ABC TRANSPORTER PERMEASE PROTEIN YHDX-RELATED"/>
    <property type="match status" value="1"/>
</dbReference>
<dbReference type="CDD" id="cd06261">
    <property type="entry name" value="TM_PBP2"/>
    <property type="match status" value="1"/>
</dbReference>
<organism evidence="11 12">
    <name type="scientific">Kitasatospora phosalacinea</name>
    <dbReference type="NCBI Taxonomy" id="2065"/>
    <lineage>
        <taxon>Bacteria</taxon>
        <taxon>Bacillati</taxon>
        <taxon>Actinomycetota</taxon>
        <taxon>Actinomycetes</taxon>
        <taxon>Kitasatosporales</taxon>
        <taxon>Streptomycetaceae</taxon>
        <taxon>Kitasatospora</taxon>
    </lineage>
</organism>
<evidence type="ECO:0000256" key="8">
    <source>
        <dbReference type="ARBA" id="ARBA00023136"/>
    </source>
</evidence>
<evidence type="ECO:0000256" key="5">
    <source>
        <dbReference type="ARBA" id="ARBA00022692"/>
    </source>
</evidence>
<dbReference type="GO" id="GO:0022857">
    <property type="term" value="F:transmembrane transporter activity"/>
    <property type="evidence" value="ECO:0007669"/>
    <property type="project" value="InterPro"/>
</dbReference>
<evidence type="ECO:0000256" key="1">
    <source>
        <dbReference type="ARBA" id="ARBA00004651"/>
    </source>
</evidence>
<dbReference type="GO" id="GO:0006865">
    <property type="term" value="P:amino acid transport"/>
    <property type="evidence" value="ECO:0007669"/>
    <property type="project" value="UniProtKB-KW"/>
</dbReference>
<proteinExistence type="inferred from homology"/>
<evidence type="ECO:0000313" key="11">
    <source>
        <dbReference type="EMBL" id="GLW55937.1"/>
    </source>
</evidence>
<feature type="domain" description="ABC transmembrane type-1" evidence="10">
    <location>
        <begin position="17"/>
        <end position="205"/>
    </location>
</feature>
<dbReference type="InterPro" id="IPR010065">
    <property type="entry name" value="AA_ABC_transptr_permease_3TM"/>
</dbReference>
<feature type="transmembrane region" description="Helical" evidence="9">
    <location>
        <begin position="130"/>
        <end position="154"/>
    </location>
</feature>
<feature type="transmembrane region" description="Helical" evidence="9">
    <location>
        <begin position="183"/>
        <end position="208"/>
    </location>
</feature>
<dbReference type="OrthoDB" id="3181282at2"/>
<evidence type="ECO:0000256" key="7">
    <source>
        <dbReference type="ARBA" id="ARBA00022989"/>
    </source>
</evidence>
<protein>
    <submittedName>
        <fullName evidence="11">Amino acid ABC transporter permease</fullName>
    </submittedName>
</protein>
<comment type="caution">
    <text evidence="11">The sequence shown here is derived from an EMBL/GenBank/DDBJ whole genome shotgun (WGS) entry which is preliminary data.</text>
</comment>
<reference evidence="11" key="1">
    <citation type="submission" date="2023-02" db="EMBL/GenBank/DDBJ databases">
        <title>Kitasatospora phosalacinea NBRC 14362.</title>
        <authorList>
            <person name="Ichikawa N."/>
            <person name="Sato H."/>
            <person name="Tonouchi N."/>
        </authorList>
    </citation>
    <scope>NUCLEOTIDE SEQUENCE</scope>
    <source>
        <strain evidence="11">NBRC 14362</strain>
    </source>
</reference>
<dbReference type="PANTHER" id="PTHR30614">
    <property type="entry name" value="MEMBRANE COMPONENT OF AMINO ACID ABC TRANSPORTER"/>
    <property type="match status" value="1"/>
</dbReference>
<keyword evidence="6" id="KW-0029">Amino-acid transport</keyword>
<keyword evidence="8 9" id="KW-0472">Membrane</keyword>
<feature type="transmembrane region" description="Helical" evidence="9">
    <location>
        <begin position="53"/>
        <end position="76"/>
    </location>
</feature>
<dbReference type="InterPro" id="IPR043429">
    <property type="entry name" value="ArtM/GltK/GlnP/TcyL/YhdX-like"/>
</dbReference>
<comment type="similarity">
    <text evidence="2">Belongs to the binding-protein-dependent transport system permease family. HisMQ subfamily.</text>
</comment>
<evidence type="ECO:0000259" key="10">
    <source>
        <dbReference type="PROSITE" id="PS50928"/>
    </source>
</evidence>
<dbReference type="Proteomes" id="UP001165143">
    <property type="component" value="Unassembled WGS sequence"/>
</dbReference>
<dbReference type="GO" id="GO:0043190">
    <property type="term" value="C:ATP-binding cassette (ABC) transporter complex"/>
    <property type="evidence" value="ECO:0007669"/>
    <property type="project" value="InterPro"/>
</dbReference>
<keyword evidence="4" id="KW-1003">Cell membrane</keyword>
<gene>
    <name evidence="11" type="ORF">Kpho01_39480</name>
</gene>
<dbReference type="NCBIfam" id="TIGR01726">
    <property type="entry name" value="HEQRo_perm_3TM"/>
    <property type="match status" value="1"/>
</dbReference>
<sequence length="216" mass="23126">MGIPFEDGNFSLFVRGFLGTIELSALSALFALLLGVVLAAFRVSPVPVLRTFGTTWVTVFRNTPLTLMFFAVTFVLPRLDVHISSFTAAVAALSIYTGSFVCEVLRAGINTVPLGQAEAARSLGMGFGQTLGLVVLPQAARAVIAPMGSVFIALPRNSAVAGAFNVFELFSVQKTLTEKGYDIFALFFWLALAYLVISFSVGAVFSALERRTAVVR</sequence>
<feature type="transmembrane region" description="Helical" evidence="9">
    <location>
        <begin position="88"/>
        <end position="109"/>
    </location>
</feature>
<dbReference type="RefSeq" id="WP_033254653.1">
    <property type="nucleotide sequence ID" value="NZ_BSRX01000022.1"/>
</dbReference>
<keyword evidence="5 9" id="KW-0812">Transmembrane</keyword>
<dbReference type="Gene3D" id="1.10.3720.10">
    <property type="entry name" value="MetI-like"/>
    <property type="match status" value="1"/>
</dbReference>
<keyword evidence="3 9" id="KW-0813">Transport</keyword>
<evidence type="ECO:0000256" key="2">
    <source>
        <dbReference type="ARBA" id="ARBA00010072"/>
    </source>
</evidence>
<name>A0A9W6PJE8_9ACTN</name>
<dbReference type="AlphaFoldDB" id="A0A9W6PJE8"/>
<comment type="subcellular location">
    <subcellularLocation>
        <location evidence="1 9">Cell membrane</location>
        <topology evidence="1 9">Multi-pass membrane protein</topology>
    </subcellularLocation>
</comment>